<keyword evidence="4" id="KW-0378">Hydrolase</keyword>
<dbReference type="Pfam" id="PF17146">
    <property type="entry name" value="PIN_6"/>
    <property type="match status" value="1"/>
</dbReference>
<dbReference type="InterPro" id="IPR039907">
    <property type="entry name" value="NOB1"/>
</dbReference>
<gene>
    <name evidence="9" type="ORF">RFH988_LOCUS1777</name>
</gene>
<evidence type="ECO:0000256" key="1">
    <source>
        <dbReference type="ARBA" id="ARBA00005858"/>
    </source>
</evidence>
<keyword evidence="3" id="KW-0479">Metal-binding</keyword>
<dbReference type="CDD" id="cd09876">
    <property type="entry name" value="PIN_Nob1-like"/>
    <property type="match status" value="1"/>
</dbReference>
<sequence length="977" mass="112846">MVEHNSDGLFSCKLCPEETKKSFCIANCIGCKDLFCFVHLIQHRQELSNEFDELIKQHQATNEISMSKLKINEHLEYIDKWEYEIIELIHQHTKDVKEKILCIFNVYKSELKRRHTNLGKELNDKRNLNAFIESDLKELSRQMEQLDKDIQNINKVLNQVSINELNQIVNKYNQSVNTIEKSIKWNYLRDIKLDSTYGYMAANDQQIFLGWKNRIVIYNIDGTKHDETRLQSVEIYGELCDLIYSSTMECFFILCRKSLFVHHPSSNQIEFLPYITLINHNNHYLSITTTNNKLLLLNEKSLDVWRLNNKIFLLDYSILIKLIIKNQLDENICCIRTNEQNLAILIQNNKTHTWRLDLFNIYPFQCIHMGTSFDYFNQPNLGLFMPLDNKIYLFMNWETKLMRMIDSNSLNQIIDYNAFNACLLGTQHKLIMSTTNNNNKRVNHLVVDSSAFIRQAPLHNLTDVVYTVEDVVNEIRDIKTRESLNVVLYTLKFKEPSVDAIRFVTNYAKKTGDYAFLSAVDLRLLALTYQLYQEMVGTENLNLEPKINTTIPNSSVSFGNAGVKLAGFIFPKNEEKNDDQNSDKPTTENQIEKEDEIIENNNEEEEEDNDDDDVQSFVTAVENENDITESINDLHLGHDDDGWITPSNIKTVKSKALDNGTSENSETIQETLPVACITTDFSMQNVLIQMGIPVLSVDGLLIRTARSYVLKCRVCPGVTRQMTKQFCPECGNPSLQRASVSIDSSGQRHYYLTGRYRQKPRQSLPLPRGGKHSNNPIRVEGQPRPQNRPTKKSLMKRNVLDDDYLAGSSPFGVHDIYSRAATLDRLSEQCPILISQRSICKWSHCLCLKRHNDNDDQNEVLSSIIQQNTSTSDSNLRRYYQNDPYHVHPSQPQPQQQWSSFYHNHPSNVHQHISNARDDFISPLQSGNNRYRLNDIKVPRVTITTLPIQPSQQRVPCLSMSPQISGSSITRSTNSLR</sequence>
<dbReference type="GO" id="GO:0030490">
    <property type="term" value="P:maturation of SSU-rRNA"/>
    <property type="evidence" value="ECO:0007669"/>
    <property type="project" value="TreeGrafter"/>
</dbReference>
<dbReference type="InterPro" id="IPR033411">
    <property type="entry name" value="Ribonuclease_PIN"/>
</dbReference>
<dbReference type="GO" id="GO:0046872">
    <property type="term" value="F:metal ion binding"/>
    <property type="evidence" value="ECO:0007669"/>
    <property type="project" value="UniProtKB-KW"/>
</dbReference>
<feature type="compositionally biased region" description="Basic and acidic residues" evidence="6">
    <location>
        <begin position="572"/>
        <end position="592"/>
    </location>
</feature>
<dbReference type="Gene3D" id="3.40.50.1010">
    <property type="entry name" value="5'-nuclease"/>
    <property type="match status" value="1"/>
</dbReference>
<dbReference type="PANTHER" id="PTHR12814">
    <property type="entry name" value="RNA-BINDING PROTEIN NOB1"/>
    <property type="match status" value="1"/>
</dbReference>
<keyword evidence="2" id="KW-0540">Nuclease</keyword>
<keyword evidence="5" id="KW-0175">Coiled coil</keyword>
<evidence type="ECO:0000256" key="2">
    <source>
        <dbReference type="ARBA" id="ARBA00022722"/>
    </source>
</evidence>
<feature type="region of interest" description="Disordered" evidence="6">
    <location>
        <begin position="958"/>
        <end position="977"/>
    </location>
</feature>
<dbReference type="GO" id="GO:0030688">
    <property type="term" value="C:preribosome, small subunit precursor"/>
    <property type="evidence" value="ECO:0007669"/>
    <property type="project" value="TreeGrafter"/>
</dbReference>
<dbReference type="OrthoDB" id="9975467at2759"/>
<feature type="region of interest" description="Disordered" evidence="6">
    <location>
        <begin position="572"/>
        <end position="595"/>
    </location>
</feature>
<dbReference type="InterPro" id="IPR014881">
    <property type="entry name" value="NOB1_Zn-bd"/>
</dbReference>
<name>A0A813Q2D3_9BILA</name>
<protein>
    <submittedName>
        <fullName evidence="9">Uncharacterized protein</fullName>
    </submittedName>
</protein>
<dbReference type="SUPFAM" id="SSF144206">
    <property type="entry name" value="NOB1 zinc finger-like"/>
    <property type="match status" value="1"/>
</dbReference>
<evidence type="ECO:0000313" key="9">
    <source>
        <dbReference type="EMBL" id="CAF0759927.1"/>
    </source>
</evidence>
<dbReference type="PANTHER" id="PTHR12814:SF2">
    <property type="entry name" value="RNA-BINDING PROTEIN NOB1"/>
    <property type="match status" value="1"/>
</dbReference>
<dbReference type="EMBL" id="CAJNOO010000035">
    <property type="protein sequence ID" value="CAF0759927.1"/>
    <property type="molecule type" value="Genomic_DNA"/>
</dbReference>
<evidence type="ECO:0000259" key="8">
    <source>
        <dbReference type="Pfam" id="PF17146"/>
    </source>
</evidence>
<dbReference type="GO" id="GO:0016787">
    <property type="term" value="F:hydrolase activity"/>
    <property type="evidence" value="ECO:0007669"/>
    <property type="project" value="UniProtKB-KW"/>
</dbReference>
<dbReference type="Proteomes" id="UP000663882">
    <property type="component" value="Unassembled WGS sequence"/>
</dbReference>
<evidence type="ECO:0000256" key="4">
    <source>
        <dbReference type="ARBA" id="ARBA00022801"/>
    </source>
</evidence>
<organism evidence="9 10">
    <name type="scientific">Rotaria sordida</name>
    <dbReference type="NCBI Taxonomy" id="392033"/>
    <lineage>
        <taxon>Eukaryota</taxon>
        <taxon>Metazoa</taxon>
        <taxon>Spiralia</taxon>
        <taxon>Gnathifera</taxon>
        <taxon>Rotifera</taxon>
        <taxon>Eurotatoria</taxon>
        <taxon>Bdelloidea</taxon>
        <taxon>Philodinida</taxon>
        <taxon>Philodinidae</taxon>
        <taxon>Rotaria</taxon>
    </lineage>
</organism>
<evidence type="ECO:0000259" key="7">
    <source>
        <dbReference type="Pfam" id="PF08772"/>
    </source>
</evidence>
<dbReference type="InterPro" id="IPR036283">
    <property type="entry name" value="NOB1_Zf-like_sf"/>
</dbReference>
<feature type="coiled-coil region" evidence="5">
    <location>
        <begin position="122"/>
        <end position="182"/>
    </location>
</feature>
<comment type="similarity">
    <text evidence="1">Belongs to the NOB1 family.</text>
</comment>
<feature type="domain" description="Ribonuclease PIN" evidence="8">
    <location>
        <begin position="445"/>
        <end position="531"/>
    </location>
</feature>
<dbReference type="Pfam" id="PF08772">
    <property type="entry name" value="Zn_ribbon_NOB1"/>
    <property type="match status" value="1"/>
</dbReference>
<accession>A0A813Q2D3</accession>
<evidence type="ECO:0000313" key="10">
    <source>
        <dbReference type="Proteomes" id="UP000663882"/>
    </source>
</evidence>
<dbReference type="AlphaFoldDB" id="A0A813Q2D3"/>
<dbReference type="FunFam" id="3.40.50.1010:FF:000020">
    <property type="entry name" value="20S-pre-rRNA D-site endonuclease NOB1"/>
    <property type="match status" value="1"/>
</dbReference>
<proteinExistence type="inferred from homology"/>
<dbReference type="GO" id="GO:0005737">
    <property type="term" value="C:cytoplasm"/>
    <property type="evidence" value="ECO:0007669"/>
    <property type="project" value="UniProtKB-ARBA"/>
</dbReference>
<dbReference type="GO" id="GO:0031981">
    <property type="term" value="C:nuclear lumen"/>
    <property type="evidence" value="ECO:0007669"/>
    <property type="project" value="UniProtKB-ARBA"/>
</dbReference>
<evidence type="ECO:0000256" key="6">
    <source>
        <dbReference type="SAM" id="MobiDB-lite"/>
    </source>
</evidence>
<feature type="domain" description="Nin one binding (NOB1) Zn-ribbon-like" evidence="7">
    <location>
        <begin position="702"/>
        <end position="768"/>
    </location>
</feature>
<dbReference type="Gene3D" id="6.20.210.10">
    <property type="entry name" value="Nin one binding (NOB1), Zn-ribbon-like"/>
    <property type="match status" value="1"/>
</dbReference>
<evidence type="ECO:0000256" key="3">
    <source>
        <dbReference type="ARBA" id="ARBA00022723"/>
    </source>
</evidence>
<evidence type="ECO:0000256" key="5">
    <source>
        <dbReference type="SAM" id="Coils"/>
    </source>
</evidence>
<reference evidence="9" key="1">
    <citation type="submission" date="2021-02" db="EMBL/GenBank/DDBJ databases">
        <authorList>
            <person name="Nowell W R."/>
        </authorList>
    </citation>
    <scope>NUCLEOTIDE SEQUENCE</scope>
</reference>
<comment type="caution">
    <text evidence="9">The sequence shown here is derived from an EMBL/GenBank/DDBJ whole genome shotgun (WGS) entry which is preliminary data.</text>
</comment>
<feature type="region of interest" description="Disordered" evidence="6">
    <location>
        <begin position="760"/>
        <end position="796"/>
    </location>
</feature>
<dbReference type="GO" id="GO:0004521">
    <property type="term" value="F:RNA endonuclease activity"/>
    <property type="evidence" value="ECO:0007669"/>
    <property type="project" value="TreeGrafter"/>
</dbReference>